<dbReference type="InterPro" id="IPR006311">
    <property type="entry name" value="TAT_signal"/>
</dbReference>
<dbReference type="EMBL" id="JAERRC010000012">
    <property type="protein sequence ID" value="MBL0704677.1"/>
    <property type="molecule type" value="Genomic_DNA"/>
</dbReference>
<dbReference type="RefSeq" id="WP_189693324.1">
    <property type="nucleotide sequence ID" value="NZ_BNCM01000004.1"/>
</dbReference>
<reference evidence="2 3" key="1">
    <citation type="submission" date="2021-01" db="EMBL/GenBank/DDBJ databases">
        <title>Genome public.</title>
        <authorList>
            <person name="Liu C."/>
            <person name="Sun Q."/>
        </authorList>
    </citation>
    <scope>NUCLEOTIDE SEQUENCE [LARGE SCALE GENOMIC DNA]</scope>
    <source>
        <strain evidence="2 3">JC656</strain>
    </source>
</reference>
<evidence type="ECO:0008006" key="4">
    <source>
        <dbReference type="Google" id="ProtNLM"/>
    </source>
</evidence>
<feature type="chain" id="PRO_5046187924" description="C1q domain-containing protein" evidence="1">
    <location>
        <begin position="28"/>
        <end position="173"/>
    </location>
</feature>
<proteinExistence type="predicted"/>
<feature type="signal peptide" evidence="1">
    <location>
        <begin position="1"/>
        <end position="27"/>
    </location>
</feature>
<keyword evidence="1" id="KW-0732">Signal</keyword>
<accession>A0ABS1K052</accession>
<dbReference type="Proteomes" id="UP000639051">
    <property type="component" value="Unassembled WGS sequence"/>
</dbReference>
<name>A0ABS1K052_9MICC</name>
<sequence>MTETRTTNMPSRRAVTKVAAWSAPVIAAAAAAPMAAASGGGGNANRLAWNPPQPYDTGTGLFNKNGDNVLEIQVFSNNKGLEPGQTFTVTASKGATFVSPTGTFPYTYNAPDGSYTIVFSSATVATITVHVERLKQSYLDIVFPKGTISMPTGSQLTAVADQNGFANSANMNA</sequence>
<evidence type="ECO:0000313" key="2">
    <source>
        <dbReference type="EMBL" id="MBL0704677.1"/>
    </source>
</evidence>
<evidence type="ECO:0000256" key="1">
    <source>
        <dbReference type="SAM" id="SignalP"/>
    </source>
</evidence>
<keyword evidence="3" id="KW-1185">Reference proteome</keyword>
<organism evidence="2 3">
    <name type="scientific">Sinomonas cellulolyticus</name>
    <dbReference type="NCBI Taxonomy" id="2801916"/>
    <lineage>
        <taxon>Bacteria</taxon>
        <taxon>Bacillati</taxon>
        <taxon>Actinomycetota</taxon>
        <taxon>Actinomycetes</taxon>
        <taxon>Micrococcales</taxon>
        <taxon>Micrococcaceae</taxon>
        <taxon>Sinomonas</taxon>
    </lineage>
</organism>
<evidence type="ECO:0000313" key="3">
    <source>
        <dbReference type="Proteomes" id="UP000639051"/>
    </source>
</evidence>
<protein>
    <recommendedName>
        <fullName evidence="4">C1q domain-containing protein</fullName>
    </recommendedName>
</protein>
<comment type="caution">
    <text evidence="2">The sequence shown here is derived from an EMBL/GenBank/DDBJ whole genome shotgun (WGS) entry which is preliminary data.</text>
</comment>
<dbReference type="PROSITE" id="PS51318">
    <property type="entry name" value="TAT"/>
    <property type="match status" value="1"/>
</dbReference>
<gene>
    <name evidence="2" type="ORF">JJE72_04045</name>
</gene>